<reference evidence="10" key="2">
    <citation type="submission" date="2017-10" db="EMBL/GenBank/DDBJ databases">
        <title>Ladona fulva Genome sequencing and assembly.</title>
        <authorList>
            <person name="Murali S."/>
            <person name="Richards S."/>
            <person name="Bandaranaike D."/>
            <person name="Bellair M."/>
            <person name="Blankenburg K."/>
            <person name="Chao H."/>
            <person name="Dinh H."/>
            <person name="Doddapaneni H."/>
            <person name="Dugan-Rocha S."/>
            <person name="Elkadiri S."/>
            <person name="Gnanaolivu R."/>
            <person name="Hernandez B."/>
            <person name="Skinner E."/>
            <person name="Javaid M."/>
            <person name="Lee S."/>
            <person name="Li M."/>
            <person name="Ming W."/>
            <person name="Munidasa M."/>
            <person name="Muniz J."/>
            <person name="Nguyen L."/>
            <person name="Hughes D."/>
            <person name="Osuji N."/>
            <person name="Pu L.-L."/>
            <person name="Puazo M."/>
            <person name="Qu C."/>
            <person name="Quiroz J."/>
            <person name="Raj R."/>
            <person name="Weissenberger G."/>
            <person name="Xin Y."/>
            <person name="Zou X."/>
            <person name="Han Y."/>
            <person name="Worley K."/>
            <person name="Muzny D."/>
            <person name="Gibbs R."/>
        </authorList>
    </citation>
    <scope>NUCLEOTIDE SEQUENCE</scope>
    <source>
        <strain evidence="10">Sampled in the wild</strain>
    </source>
</reference>
<comment type="subcellular location">
    <subcellularLocation>
        <location evidence="1">Membrane</location>
        <topology evidence="1">Multi-pass membrane protein</topology>
    </subcellularLocation>
</comment>
<gene>
    <name evidence="10" type="ORF">J437_LFUL005450</name>
</gene>
<feature type="transmembrane region" description="Helical" evidence="9">
    <location>
        <begin position="96"/>
        <end position="119"/>
    </location>
</feature>
<evidence type="ECO:0000256" key="2">
    <source>
        <dbReference type="ARBA" id="ARBA00006058"/>
    </source>
</evidence>
<evidence type="ECO:0000256" key="6">
    <source>
        <dbReference type="ARBA" id="ARBA00023180"/>
    </source>
</evidence>
<feature type="coiled-coil region" evidence="7">
    <location>
        <begin position="603"/>
        <end position="652"/>
    </location>
</feature>
<dbReference type="InterPro" id="IPR008795">
    <property type="entry name" value="Prominin"/>
</dbReference>
<protein>
    <recommendedName>
        <fullName evidence="12">Prominin-like protein</fullName>
    </recommendedName>
</protein>
<feature type="transmembrane region" description="Helical" evidence="9">
    <location>
        <begin position="361"/>
        <end position="385"/>
    </location>
</feature>
<proteinExistence type="inferred from homology"/>
<feature type="region of interest" description="Disordered" evidence="8">
    <location>
        <begin position="733"/>
        <end position="796"/>
    </location>
</feature>
<name>A0A8K0JZM0_LADFU</name>
<evidence type="ECO:0000256" key="8">
    <source>
        <dbReference type="SAM" id="MobiDB-lite"/>
    </source>
</evidence>
<dbReference type="EMBL" id="KZ308213">
    <property type="protein sequence ID" value="KAG8224847.1"/>
    <property type="molecule type" value="Genomic_DNA"/>
</dbReference>
<keyword evidence="5 9" id="KW-0472">Membrane</keyword>
<evidence type="ECO:0000256" key="9">
    <source>
        <dbReference type="SAM" id="Phobius"/>
    </source>
</evidence>
<comment type="caution">
    <text evidence="10">The sequence shown here is derived from an EMBL/GenBank/DDBJ whole genome shotgun (WGS) entry which is preliminary data.</text>
</comment>
<dbReference type="PANTHER" id="PTHR22730">
    <property type="entry name" value="PROMININ PROM PROTEIN"/>
    <property type="match status" value="1"/>
</dbReference>
<evidence type="ECO:0000256" key="5">
    <source>
        <dbReference type="ARBA" id="ARBA00023136"/>
    </source>
</evidence>
<dbReference type="OrthoDB" id="6229420at2759"/>
<feature type="transmembrane region" description="Helical" evidence="9">
    <location>
        <begin position="46"/>
        <end position="75"/>
    </location>
</feature>
<keyword evidence="7" id="KW-0175">Coiled coil</keyword>
<feature type="transmembrane region" description="Helical" evidence="9">
    <location>
        <begin position="405"/>
        <end position="428"/>
    </location>
</feature>
<keyword evidence="3 9" id="KW-0812">Transmembrane</keyword>
<dbReference type="Pfam" id="PF05478">
    <property type="entry name" value="Prominin"/>
    <property type="match status" value="2"/>
</dbReference>
<dbReference type="PANTHER" id="PTHR22730:SF1">
    <property type="entry name" value="PROMININ-LIKE PROTEIN"/>
    <property type="match status" value="1"/>
</dbReference>
<keyword evidence="6" id="KW-0325">Glycoprotein</keyword>
<evidence type="ECO:0000256" key="3">
    <source>
        <dbReference type="ARBA" id="ARBA00022692"/>
    </source>
</evidence>
<sequence>MDGDTMYRNVSRYKDKNQVGFLIVDGPGRVRLGDAATDWKVLLTHWVGVAAVSGVAITFAILAPIIGFIFCCCRCAGKCGAVQHTYEKRRDPCRRLAFGVFLSLIATIILFGVVCAFVTNEYMEEGTQDLPSSLRHGLSDNKLYLSNTKEEVNNLLITNFKELETVLNNILEASGQIVKDKLAEVSKAVALKNLTSIVSGLGKIKEDLRDIKTVTRYLQGNSSQLNYGLNEVRGRLINNLEKCTSSSCLEVLKRYDIEGLSVEADFKKLPNVTDSLKNVSDLIDNEIEQEVLKGKEAFDSIQMKIQSAVNQSIPMISNSIKKAGSEIHEGARNITKVIDTVNSYVSEYTAKPLQQGESITWTWELVFFYSPSSSVWCLVSFMAFVARDLMLCMEVTIAATKAGVYIIFIFSTILTIVMVVHFLIGVVLEKAVCEPLHQPTKSRIMSLVDQAVPLGQIYPSPRANVEVNVSNVIRACHRNESIYSVLALESVMNVSEVVDYKFRFGLMEKIAELQQQIRLDSNVTILTPEARRQLDNLAASPLSDIDFPSYSDVLEEKITSIDLLKLSSVLRRTADELPESQQTIGHALRNEALFLESTQQNLVDNMLNMVRQLRENATALRDDLRFNRTSLREAVKELMQEVEDAQQILTNRGPEEVAQNGFWASIGWCIILFIPTIILSVILSGLYRKSDRYPGPLVETVHEKKNHHRSYHETYENQTGYVPDYSARYGRAGQGEAEQGHEIPLTSSCGGDARYRDMAPKHWDYPNGNGPPRYHSPPTEYERPPPYYYPGPGGTK</sequence>
<organism evidence="10 11">
    <name type="scientific">Ladona fulva</name>
    <name type="common">Scarce chaser dragonfly</name>
    <name type="synonym">Libellula fulva</name>
    <dbReference type="NCBI Taxonomy" id="123851"/>
    <lineage>
        <taxon>Eukaryota</taxon>
        <taxon>Metazoa</taxon>
        <taxon>Ecdysozoa</taxon>
        <taxon>Arthropoda</taxon>
        <taxon>Hexapoda</taxon>
        <taxon>Insecta</taxon>
        <taxon>Pterygota</taxon>
        <taxon>Palaeoptera</taxon>
        <taxon>Odonata</taxon>
        <taxon>Epiprocta</taxon>
        <taxon>Anisoptera</taxon>
        <taxon>Libelluloidea</taxon>
        <taxon>Libellulidae</taxon>
        <taxon>Ladona</taxon>
    </lineage>
</organism>
<evidence type="ECO:0000256" key="1">
    <source>
        <dbReference type="ARBA" id="ARBA00004141"/>
    </source>
</evidence>
<evidence type="ECO:0000313" key="10">
    <source>
        <dbReference type="EMBL" id="KAG8224847.1"/>
    </source>
</evidence>
<dbReference type="Proteomes" id="UP000792457">
    <property type="component" value="Unassembled WGS sequence"/>
</dbReference>
<keyword evidence="11" id="KW-1185">Reference proteome</keyword>
<accession>A0A8K0JZM0</accession>
<comment type="similarity">
    <text evidence="2">Belongs to the prominin family.</text>
</comment>
<keyword evidence="4 9" id="KW-1133">Transmembrane helix</keyword>
<evidence type="ECO:0000313" key="11">
    <source>
        <dbReference type="Proteomes" id="UP000792457"/>
    </source>
</evidence>
<dbReference type="AlphaFoldDB" id="A0A8K0JZM0"/>
<evidence type="ECO:0008006" key="12">
    <source>
        <dbReference type="Google" id="ProtNLM"/>
    </source>
</evidence>
<feature type="transmembrane region" description="Helical" evidence="9">
    <location>
        <begin position="662"/>
        <end position="687"/>
    </location>
</feature>
<reference evidence="10" key="1">
    <citation type="submission" date="2013-04" db="EMBL/GenBank/DDBJ databases">
        <authorList>
            <person name="Qu J."/>
            <person name="Murali S.C."/>
            <person name="Bandaranaike D."/>
            <person name="Bellair M."/>
            <person name="Blankenburg K."/>
            <person name="Chao H."/>
            <person name="Dinh H."/>
            <person name="Doddapaneni H."/>
            <person name="Downs B."/>
            <person name="Dugan-Rocha S."/>
            <person name="Elkadiri S."/>
            <person name="Gnanaolivu R.D."/>
            <person name="Hernandez B."/>
            <person name="Javaid M."/>
            <person name="Jayaseelan J.C."/>
            <person name="Lee S."/>
            <person name="Li M."/>
            <person name="Ming W."/>
            <person name="Munidasa M."/>
            <person name="Muniz J."/>
            <person name="Nguyen L."/>
            <person name="Ongeri F."/>
            <person name="Osuji N."/>
            <person name="Pu L.-L."/>
            <person name="Puazo M."/>
            <person name="Qu C."/>
            <person name="Quiroz J."/>
            <person name="Raj R."/>
            <person name="Weissenberger G."/>
            <person name="Xin Y."/>
            <person name="Zou X."/>
            <person name="Han Y."/>
            <person name="Richards S."/>
            <person name="Worley K."/>
            <person name="Muzny D."/>
            <person name="Gibbs R."/>
        </authorList>
    </citation>
    <scope>NUCLEOTIDE SEQUENCE</scope>
    <source>
        <strain evidence="10">Sampled in the wild</strain>
    </source>
</reference>
<evidence type="ECO:0000256" key="7">
    <source>
        <dbReference type="SAM" id="Coils"/>
    </source>
</evidence>
<feature type="compositionally biased region" description="Basic and acidic residues" evidence="8">
    <location>
        <begin position="753"/>
        <end position="764"/>
    </location>
</feature>
<dbReference type="GO" id="GO:0016020">
    <property type="term" value="C:membrane"/>
    <property type="evidence" value="ECO:0007669"/>
    <property type="project" value="UniProtKB-SubCell"/>
</dbReference>
<evidence type="ECO:0000256" key="4">
    <source>
        <dbReference type="ARBA" id="ARBA00022989"/>
    </source>
</evidence>